<dbReference type="AlphaFoldDB" id="A0A0C1FCZ0"/>
<comment type="caution">
    <text evidence="3">The sequence shown here is derived from an EMBL/GenBank/DDBJ whole genome shotgun (WGS) entry which is preliminary data.</text>
</comment>
<organism evidence="3 4">
    <name type="scientific">Pedobacter kyungheensis</name>
    <dbReference type="NCBI Taxonomy" id="1069985"/>
    <lineage>
        <taxon>Bacteria</taxon>
        <taxon>Pseudomonadati</taxon>
        <taxon>Bacteroidota</taxon>
        <taxon>Sphingobacteriia</taxon>
        <taxon>Sphingobacteriales</taxon>
        <taxon>Sphingobacteriaceae</taxon>
        <taxon>Pedobacter</taxon>
    </lineage>
</organism>
<protein>
    <recommendedName>
        <fullName evidence="2">MobA/VirD2-like nuclease domain-containing protein</fullName>
    </recommendedName>
</protein>
<dbReference type="EMBL" id="JSYN01000037">
    <property type="protein sequence ID" value="KIA90932.1"/>
    <property type="molecule type" value="Genomic_DNA"/>
</dbReference>
<evidence type="ECO:0000259" key="2">
    <source>
        <dbReference type="Pfam" id="PF03432"/>
    </source>
</evidence>
<accession>A0A0C1FCZ0</accession>
<reference evidence="3 4" key="1">
    <citation type="submission" date="2014-10" db="EMBL/GenBank/DDBJ databases">
        <title>Pedobacter Kyungheensis.</title>
        <authorList>
            <person name="Anderson B.M."/>
            <person name="Newman J.D."/>
        </authorList>
    </citation>
    <scope>NUCLEOTIDE SEQUENCE [LARGE SCALE GENOMIC DNA]</scope>
    <source>
        <strain evidence="3 4">KACC 16221</strain>
    </source>
</reference>
<dbReference type="Proteomes" id="UP000031246">
    <property type="component" value="Unassembled WGS sequence"/>
</dbReference>
<keyword evidence="4" id="KW-1185">Reference proteome</keyword>
<evidence type="ECO:0000313" key="4">
    <source>
        <dbReference type="Proteomes" id="UP000031246"/>
    </source>
</evidence>
<dbReference type="OrthoDB" id="915634at2"/>
<gene>
    <name evidence="3" type="ORF">OC25_23825</name>
</gene>
<name>A0A0C1FCZ0_9SPHI</name>
<evidence type="ECO:0000313" key="3">
    <source>
        <dbReference type="EMBL" id="KIA90932.1"/>
    </source>
</evidence>
<feature type="compositionally biased region" description="Basic residues" evidence="1">
    <location>
        <begin position="399"/>
        <end position="409"/>
    </location>
</feature>
<feature type="domain" description="MobA/VirD2-like nuclease" evidence="2">
    <location>
        <begin position="17"/>
        <end position="151"/>
    </location>
</feature>
<proteinExistence type="predicted"/>
<dbReference type="Pfam" id="PF03432">
    <property type="entry name" value="Relaxase"/>
    <property type="match status" value="1"/>
</dbReference>
<dbReference type="RefSeq" id="WP_039481871.1">
    <property type="nucleotide sequence ID" value="NZ_JSYN01000037.1"/>
</dbReference>
<evidence type="ECO:0000256" key="1">
    <source>
        <dbReference type="SAM" id="MobiDB-lite"/>
    </source>
</evidence>
<dbReference type="InterPro" id="IPR005094">
    <property type="entry name" value="Endonuclease_MobA/VirD2"/>
</dbReference>
<feature type="region of interest" description="Disordered" evidence="1">
    <location>
        <begin position="394"/>
        <end position="420"/>
    </location>
</feature>
<sequence>MVAKIESGKSIRGILHYNENKVGAGEAVLIMASGFAGDIEAMNFNQKLNRFQHLTALNTAVKTNALHISLNFDASDEPDNFRLQKIATDYMERIGFGDQPFLVYRHLDSSHPHIHIATTNIQKDGNRIDIHGIGYRLSEPARKAIEQKYGLVQAEGREIKQRQKLKPAVYGKKPTRQQISNIVTGVMRQYHYSSFEQYKAILLQYNILADRGAENTRMFENKGMLYAMLGGEGKPVGVPIKASQIYCKPTLKNLEKRFEQGRKKREPYKAELKELIDHLFSGACNLSRKRFQQELSKNRVDVVYRTSGKGQLYGVTFIDHVAMAVFNGSELGKAYSAKALSDRLDQTKEKVAQPINKSSVKPDNRLQTDYTPTYLPSPRQTNFLETILAQTQTEPGMKFPKRRKKRKKGKIIEQQQQITL</sequence>